<dbReference type="GO" id="GO:0050152">
    <property type="term" value="F:omega-amidase activity"/>
    <property type="evidence" value="ECO:0007669"/>
    <property type="project" value="TreeGrafter"/>
</dbReference>
<dbReference type="InterPro" id="IPR036526">
    <property type="entry name" value="C-N_Hydrolase_sf"/>
</dbReference>
<dbReference type="PANTHER" id="PTHR23088:SF30">
    <property type="entry name" value="OMEGA-AMIDASE NIT2"/>
    <property type="match status" value="1"/>
</dbReference>
<proteinExistence type="predicted"/>
<dbReference type="InterPro" id="IPR003010">
    <property type="entry name" value="C-N_Hydrolase"/>
</dbReference>
<dbReference type="PANTHER" id="PTHR23088">
    <property type="entry name" value="NITRILASE-RELATED"/>
    <property type="match status" value="1"/>
</dbReference>
<keyword evidence="1 3" id="KW-0378">Hydrolase</keyword>
<evidence type="ECO:0000313" key="4">
    <source>
        <dbReference type="Proteomes" id="UP000218387"/>
    </source>
</evidence>
<gene>
    <name evidence="3" type="ORF">CPZ25_003180</name>
</gene>
<protein>
    <submittedName>
        <fullName evidence="3">Carbon-nitrogen hydrolase family protein</fullName>
    </submittedName>
</protein>
<dbReference type="Gene3D" id="3.60.110.10">
    <property type="entry name" value="Carbon-nitrogen hydrolase"/>
    <property type="match status" value="1"/>
</dbReference>
<sequence length="282" mass="30630">MNKKLEASMKTKLACCQMPLTADKETNLNTAEKMIRTAAENGAGMVLLPEMYICPYAGSDFLTAAEPADGPANTRMSALAGELGITLFAGSIPEMEDGHIYNSCFVFGPDGSLLGRHRKVHLFDVDVKDGISFKESNVLTAGDSITVVETPFGPVGVAVCFDIRFPEQFRIMAEHGAKLAVLPAAFNMTTGPMHWELALRSRAVDNQCYIAACSSARDENAKYAAWGHSCVIDPWGNNIAGLDEKPGAISVEIDTRVVDAAREQLPILSARRKDLYRLEEIK</sequence>
<dbReference type="AlphaFoldDB" id="A0A4P9C4V0"/>
<feature type="domain" description="CN hydrolase" evidence="2">
    <location>
        <begin position="9"/>
        <end position="255"/>
    </location>
</feature>
<dbReference type="KEGG" id="emt:CPZ25_003180"/>
<dbReference type="SUPFAM" id="SSF56317">
    <property type="entry name" value="Carbon-nitrogen hydrolase"/>
    <property type="match status" value="1"/>
</dbReference>
<accession>A0A4P9C4V0</accession>
<dbReference type="InterPro" id="IPR045254">
    <property type="entry name" value="Nit1/2_C-N_Hydrolase"/>
</dbReference>
<dbReference type="Pfam" id="PF00795">
    <property type="entry name" value="CN_hydrolase"/>
    <property type="match status" value="1"/>
</dbReference>
<dbReference type="PROSITE" id="PS50263">
    <property type="entry name" value="CN_HYDROLASE"/>
    <property type="match status" value="1"/>
</dbReference>
<evidence type="ECO:0000313" key="3">
    <source>
        <dbReference type="EMBL" id="QCT70360.1"/>
    </source>
</evidence>
<organism evidence="3 4">
    <name type="scientific">Eubacterium maltosivorans</name>
    <dbReference type="NCBI Taxonomy" id="2041044"/>
    <lineage>
        <taxon>Bacteria</taxon>
        <taxon>Bacillati</taxon>
        <taxon>Bacillota</taxon>
        <taxon>Clostridia</taxon>
        <taxon>Eubacteriales</taxon>
        <taxon>Eubacteriaceae</taxon>
        <taxon>Eubacterium</taxon>
    </lineage>
</organism>
<evidence type="ECO:0000256" key="1">
    <source>
        <dbReference type="ARBA" id="ARBA00022801"/>
    </source>
</evidence>
<dbReference type="Proteomes" id="UP000218387">
    <property type="component" value="Chromosome"/>
</dbReference>
<dbReference type="EMBL" id="CP029487">
    <property type="protein sequence ID" value="QCT70360.1"/>
    <property type="molecule type" value="Genomic_DNA"/>
</dbReference>
<dbReference type="GO" id="GO:0006107">
    <property type="term" value="P:oxaloacetate metabolic process"/>
    <property type="evidence" value="ECO:0007669"/>
    <property type="project" value="TreeGrafter"/>
</dbReference>
<dbReference type="GO" id="GO:0006528">
    <property type="term" value="P:asparagine metabolic process"/>
    <property type="evidence" value="ECO:0007669"/>
    <property type="project" value="TreeGrafter"/>
</dbReference>
<name>A0A4P9C4V0_EUBML</name>
<dbReference type="GO" id="GO:0006541">
    <property type="term" value="P:glutamine metabolic process"/>
    <property type="evidence" value="ECO:0007669"/>
    <property type="project" value="TreeGrafter"/>
</dbReference>
<reference evidence="3 4" key="1">
    <citation type="submission" date="2018-05" db="EMBL/GenBank/DDBJ databases">
        <title>Genome comparison of Eubacterium sp.</title>
        <authorList>
            <person name="Feng Y."/>
            <person name="Sanchez-Andrea I."/>
            <person name="Stams A.J.M."/>
            <person name="De Vos W.M."/>
        </authorList>
    </citation>
    <scope>NUCLEOTIDE SEQUENCE [LARGE SCALE GENOMIC DNA]</scope>
    <source>
        <strain evidence="3 4">YI</strain>
    </source>
</reference>
<dbReference type="CDD" id="cd07572">
    <property type="entry name" value="nit"/>
    <property type="match status" value="1"/>
</dbReference>
<keyword evidence="4" id="KW-1185">Reference proteome</keyword>
<evidence type="ECO:0000259" key="2">
    <source>
        <dbReference type="PROSITE" id="PS50263"/>
    </source>
</evidence>